<feature type="domain" description="EngC GTPase" evidence="1">
    <location>
        <begin position="9"/>
        <end position="181"/>
    </location>
</feature>
<dbReference type="Gene3D" id="1.10.40.50">
    <property type="entry name" value="Probable gtpase engc, domain 3"/>
    <property type="match status" value="1"/>
</dbReference>
<evidence type="ECO:0000259" key="1">
    <source>
        <dbReference type="PROSITE" id="PS50936"/>
    </source>
</evidence>
<protein>
    <recommendedName>
        <fullName evidence="1">EngC GTPase domain-containing protein</fullName>
    </recommendedName>
</protein>
<dbReference type="Proteomes" id="UP000829196">
    <property type="component" value="Unassembled WGS sequence"/>
</dbReference>
<dbReference type="InterPro" id="IPR004881">
    <property type="entry name" value="Ribosome_biogen_GTPase_RsgA"/>
</dbReference>
<organism evidence="2 3">
    <name type="scientific">Dendrobium nobile</name>
    <name type="common">Orchid</name>
    <dbReference type="NCBI Taxonomy" id="94219"/>
    <lineage>
        <taxon>Eukaryota</taxon>
        <taxon>Viridiplantae</taxon>
        <taxon>Streptophyta</taxon>
        <taxon>Embryophyta</taxon>
        <taxon>Tracheophyta</taxon>
        <taxon>Spermatophyta</taxon>
        <taxon>Magnoliopsida</taxon>
        <taxon>Liliopsida</taxon>
        <taxon>Asparagales</taxon>
        <taxon>Orchidaceae</taxon>
        <taxon>Epidendroideae</taxon>
        <taxon>Malaxideae</taxon>
        <taxon>Dendrobiinae</taxon>
        <taxon>Dendrobium</taxon>
    </lineage>
</organism>
<evidence type="ECO:0000313" key="3">
    <source>
        <dbReference type="Proteomes" id="UP000829196"/>
    </source>
</evidence>
<dbReference type="InterPro" id="IPR027417">
    <property type="entry name" value="P-loop_NTPase"/>
</dbReference>
<dbReference type="PANTHER" id="PTHR32120">
    <property type="entry name" value="SMALL RIBOSOMAL SUBUNIT BIOGENESIS GTPASE RSGA"/>
    <property type="match status" value="1"/>
</dbReference>
<dbReference type="Gene3D" id="3.40.50.300">
    <property type="entry name" value="P-loop containing nucleotide triphosphate hydrolases"/>
    <property type="match status" value="1"/>
</dbReference>
<dbReference type="NCBIfam" id="TIGR00157">
    <property type="entry name" value="ribosome small subunit-dependent GTPase A"/>
    <property type="match status" value="1"/>
</dbReference>
<dbReference type="SUPFAM" id="SSF52540">
    <property type="entry name" value="P-loop containing nucleoside triphosphate hydrolases"/>
    <property type="match status" value="1"/>
</dbReference>
<dbReference type="GO" id="GO:0005525">
    <property type="term" value="F:GTP binding"/>
    <property type="evidence" value="ECO:0007669"/>
    <property type="project" value="InterPro"/>
</dbReference>
<reference evidence="2" key="1">
    <citation type="journal article" date="2022" name="Front. Genet.">
        <title>Chromosome-Scale Assembly of the Dendrobium nobile Genome Provides Insights Into the Molecular Mechanism of the Biosynthesis of the Medicinal Active Ingredient of Dendrobium.</title>
        <authorList>
            <person name="Xu Q."/>
            <person name="Niu S.-C."/>
            <person name="Li K.-L."/>
            <person name="Zheng P.-J."/>
            <person name="Zhang X.-J."/>
            <person name="Jia Y."/>
            <person name="Liu Y."/>
            <person name="Niu Y.-X."/>
            <person name="Yu L.-H."/>
            <person name="Chen D.-F."/>
            <person name="Zhang G.-Q."/>
        </authorList>
    </citation>
    <scope>NUCLEOTIDE SEQUENCE</scope>
    <source>
        <tissue evidence="2">Leaf</tissue>
    </source>
</reference>
<dbReference type="AlphaFoldDB" id="A0A8T3BE33"/>
<dbReference type="EMBL" id="JAGYWB010000009">
    <property type="protein sequence ID" value="KAI0510520.1"/>
    <property type="molecule type" value="Genomic_DNA"/>
</dbReference>
<dbReference type="InterPro" id="IPR010914">
    <property type="entry name" value="RsgA_GTPase_dom"/>
</dbReference>
<dbReference type="PROSITE" id="PS50936">
    <property type="entry name" value="ENGC_GTPASE"/>
    <property type="match status" value="1"/>
</dbReference>
<proteinExistence type="predicted"/>
<dbReference type="CDD" id="cd01854">
    <property type="entry name" value="YjeQ_EngC"/>
    <property type="match status" value="1"/>
</dbReference>
<keyword evidence="3" id="KW-1185">Reference proteome</keyword>
<gene>
    <name evidence="2" type="ORF">KFK09_011124</name>
</gene>
<dbReference type="GO" id="GO:0003924">
    <property type="term" value="F:GTPase activity"/>
    <property type="evidence" value="ECO:0007669"/>
    <property type="project" value="InterPro"/>
</dbReference>
<accession>A0A8T3BE33</accession>
<sequence>MSFSSSRISTSEFLLPRKGFGFPPMPWPSVVSLTSDVAGLVFISSNFFIISSIAVNFPSNLSLLETLSAWNDRLRTWGYEPLFCSVESKSGLTFLEDILKGRTTVVVGPSGVGKSSLINSLRSDQNTEEISDIYSEGVKWLGDQRVAEVSKRSGRGRHTTRHVSLLPLTGGGYLADTPGFNQPSLLKVTKKSLAETFPEIRQMLSASKSARCSFSDCLHVGEPGCVLKGDWERYPYYLQLLDEIKIREQIQLRTFGTKREGDVRYKMGEMGIIQPEPRLEPKKHRRVSRKRLNQSILDELEELDEECDEITR</sequence>
<dbReference type="PANTHER" id="PTHR32120:SF11">
    <property type="entry name" value="SMALL RIBOSOMAL SUBUNIT BIOGENESIS GTPASE RSGA 1, MITOCHONDRIAL-RELATED"/>
    <property type="match status" value="1"/>
</dbReference>
<evidence type="ECO:0000313" key="2">
    <source>
        <dbReference type="EMBL" id="KAI0510520.1"/>
    </source>
</evidence>
<dbReference type="OrthoDB" id="442158at2759"/>
<name>A0A8T3BE33_DENNO</name>
<comment type="caution">
    <text evidence="2">The sequence shown here is derived from an EMBL/GenBank/DDBJ whole genome shotgun (WGS) entry which is preliminary data.</text>
</comment>
<dbReference type="Pfam" id="PF03193">
    <property type="entry name" value="RsgA_GTPase"/>
    <property type="match status" value="1"/>
</dbReference>